<keyword evidence="3" id="KW-1185">Reference proteome</keyword>
<dbReference type="EMBL" id="CP021434">
    <property type="protein sequence ID" value="ARU63411.1"/>
    <property type="molecule type" value="Genomic_DNA"/>
</dbReference>
<dbReference type="KEGG" id="tum:CBW65_22265"/>
<accession>A0A1Y0ISB8</accession>
<proteinExistence type="predicted"/>
<dbReference type="Proteomes" id="UP000195437">
    <property type="component" value="Chromosome"/>
</dbReference>
<feature type="transmembrane region" description="Helical" evidence="1">
    <location>
        <begin position="29"/>
        <end position="46"/>
    </location>
</feature>
<evidence type="ECO:0000313" key="3">
    <source>
        <dbReference type="Proteomes" id="UP000195437"/>
    </source>
</evidence>
<organism evidence="2 3">
    <name type="scientific">Tumebacillus avium</name>
    <dbReference type="NCBI Taxonomy" id="1903704"/>
    <lineage>
        <taxon>Bacteria</taxon>
        <taxon>Bacillati</taxon>
        <taxon>Bacillota</taxon>
        <taxon>Bacilli</taxon>
        <taxon>Bacillales</taxon>
        <taxon>Alicyclobacillaceae</taxon>
        <taxon>Tumebacillus</taxon>
    </lineage>
</organism>
<gene>
    <name evidence="2" type="ORF">CBW65_22265</name>
</gene>
<dbReference type="OrthoDB" id="2382309at2"/>
<keyword evidence="1" id="KW-0812">Transmembrane</keyword>
<evidence type="ECO:0000256" key="1">
    <source>
        <dbReference type="SAM" id="Phobius"/>
    </source>
</evidence>
<protein>
    <submittedName>
        <fullName evidence="2">Uncharacterized protein</fullName>
    </submittedName>
</protein>
<sequence>MAMFVVLMLLFLIASFGISFILDMFTKKFPWTSTVIAVALVGYYLVSRSFDVGGGEILLCVGVIGGALAASLTIRTLVTRGFKMFGA</sequence>
<evidence type="ECO:0000313" key="2">
    <source>
        <dbReference type="EMBL" id="ARU63411.1"/>
    </source>
</evidence>
<feature type="transmembrane region" description="Helical" evidence="1">
    <location>
        <begin position="58"/>
        <end position="78"/>
    </location>
</feature>
<dbReference type="AlphaFoldDB" id="A0A1Y0ISB8"/>
<keyword evidence="1" id="KW-1133">Transmembrane helix</keyword>
<reference evidence="3" key="1">
    <citation type="submission" date="2017-05" db="EMBL/GenBank/DDBJ databases">
        <authorList>
            <person name="Sung H."/>
        </authorList>
    </citation>
    <scope>NUCLEOTIDE SEQUENCE [LARGE SCALE GENOMIC DNA]</scope>
    <source>
        <strain evidence="3">AR23208</strain>
    </source>
</reference>
<name>A0A1Y0ISB8_9BACL</name>
<dbReference type="RefSeq" id="WP_087458755.1">
    <property type="nucleotide sequence ID" value="NZ_CP021434.1"/>
</dbReference>
<keyword evidence="1" id="KW-0472">Membrane</keyword>